<dbReference type="AlphaFoldDB" id="A0AAW1MTN9"/>
<proteinExistence type="predicted"/>
<accession>A0AAW1MTN9</accession>
<dbReference type="EMBL" id="JASPKY010000025">
    <property type="protein sequence ID" value="KAK9751776.1"/>
    <property type="molecule type" value="Genomic_DNA"/>
</dbReference>
<feature type="compositionally biased region" description="Low complexity" evidence="1">
    <location>
        <begin position="102"/>
        <end position="111"/>
    </location>
</feature>
<keyword evidence="3" id="KW-1185">Reference proteome</keyword>
<evidence type="ECO:0000313" key="2">
    <source>
        <dbReference type="EMBL" id="KAK9751776.1"/>
    </source>
</evidence>
<reference evidence="2 3" key="1">
    <citation type="journal article" date="2024" name="BMC Genomics">
        <title>De novo assembly and annotation of Popillia japonica's genome with initial clues to its potential as an invasive pest.</title>
        <authorList>
            <person name="Cucini C."/>
            <person name="Boschi S."/>
            <person name="Funari R."/>
            <person name="Cardaioli E."/>
            <person name="Iannotti N."/>
            <person name="Marturano G."/>
            <person name="Paoli F."/>
            <person name="Bruttini M."/>
            <person name="Carapelli A."/>
            <person name="Frati F."/>
            <person name="Nardi F."/>
        </authorList>
    </citation>
    <scope>NUCLEOTIDE SEQUENCE [LARGE SCALE GENOMIC DNA]</scope>
    <source>
        <strain evidence="2">DMR45628</strain>
    </source>
</reference>
<feature type="region of interest" description="Disordered" evidence="1">
    <location>
        <begin position="30"/>
        <end position="57"/>
    </location>
</feature>
<sequence>MAEGTYEYECMRAELLGIDKPEYDEFLKKQKENESREVQNEEIETEHLKEAEAQNDELQGVGGKLDELNNLLSLTQKKINNFKYRCNSVTSYMKSRLGNWHSSNSLDSSSIESKKIEEEDDDNPADSSHNREQDNTPKPIPLESQRKSDLANALDKNSDTLDTMLEKADNARYSMQYQRSQMQSFLK</sequence>
<organism evidence="2 3">
    <name type="scientific">Popillia japonica</name>
    <name type="common">Japanese beetle</name>
    <dbReference type="NCBI Taxonomy" id="7064"/>
    <lineage>
        <taxon>Eukaryota</taxon>
        <taxon>Metazoa</taxon>
        <taxon>Ecdysozoa</taxon>
        <taxon>Arthropoda</taxon>
        <taxon>Hexapoda</taxon>
        <taxon>Insecta</taxon>
        <taxon>Pterygota</taxon>
        <taxon>Neoptera</taxon>
        <taxon>Endopterygota</taxon>
        <taxon>Coleoptera</taxon>
        <taxon>Polyphaga</taxon>
        <taxon>Scarabaeiformia</taxon>
        <taxon>Scarabaeidae</taxon>
        <taxon>Rutelinae</taxon>
        <taxon>Popillia</taxon>
    </lineage>
</organism>
<gene>
    <name evidence="2" type="ORF">QE152_g4753</name>
</gene>
<comment type="caution">
    <text evidence="2">The sequence shown here is derived from an EMBL/GenBank/DDBJ whole genome shotgun (WGS) entry which is preliminary data.</text>
</comment>
<evidence type="ECO:0000256" key="1">
    <source>
        <dbReference type="SAM" id="MobiDB-lite"/>
    </source>
</evidence>
<feature type="region of interest" description="Disordered" evidence="1">
    <location>
        <begin position="98"/>
        <end position="163"/>
    </location>
</feature>
<feature type="compositionally biased region" description="Basic and acidic residues" evidence="1">
    <location>
        <begin position="30"/>
        <end position="52"/>
    </location>
</feature>
<dbReference type="Proteomes" id="UP001458880">
    <property type="component" value="Unassembled WGS sequence"/>
</dbReference>
<name>A0AAW1MTN9_POPJA</name>
<protein>
    <submittedName>
        <fullName evidence="2">Uncharacterized protein</fullName>
    </submittedName>
</protein>
<evidence type="ECO:0000313" key="3">
    <source>
        <dbReference type="Proteomes" id="UP001458880"/>
    </source>
</evidence>